<evidence type="ECO:0000313" key="8">
    <source>
        <dbReference type="Proteomes" id="UP000228921"/>
    </source>
</evidence>
<evidence type="ECO:0000256" key="5">
    <source>
        <dbReference type="SAM" id="Phobius"/>
    </source>
</evidence>
<proteinExistence type="predicted"/>
<dbReference type="PANTHER" id="PTHR22683:SF1">
    <property type="entry name" value="TYPE VII SECRETION SYSTEM PROTEIN ESSC"/>
    <property type="match status" value="1"/>
</dbReference>
<dbReference type="Gene3D" id="3.40.50.300">
    <property type="entry name" value="P-loop containing nucleotide triphosphate hydrolases"/>
    <property type="match status" value="4"/>
</dbReference>
<feature type="binding site" evidence="3">
    <location>
        <begin position="814"/>
        <end position="821"/>
    </location>
    <ligand>
        <name>ATP</name>
        <dbReference type="ChEBI" id="CHEBI:30616"/>
    </ligand>
</feature>
<feature type="domain" description="FtsK" evidence="6">
    <location>
        <begin position="446"/>
        <end position="645"/>
    </location>
</feature>
<evidence type="ECO:0000313" key="7">
    <source>
        <dbReference type="EMBL" id="PJF30496.1"/>
    </source>
</evidence>
<keyword evidence="5" id="KW-1133">Transmembrane helix</keyword>
<gene>
    <name evidence="7" type="ORF">CUN51_07535</name>
</gene>
<feature type="transmembrane region" description="Helical" evidence="5">
    <location>
        <begin position="39"/>
        <end position="61"/>
    </location>
</feature>
<protein>
    <recommendedName>
        <fullName evidence="6">FtsK domain-containing protein</fullName>
    </recommendedName>
</protein>
<keyword evidence="5" id="KW-0812">Transmembrane</keyword>
<name>A0A2M8NYW7_9CHLR</name>
<dbReference type="CDD" id="cd01127">
    <property type="entry name" value="TrwB_TraG_TraD_VirD4"/>
    <property type="match status" value="1"/>
</dbReference>
<organism evidence="7 8">
    <name type="scientific">Candidatus Thermofonsia Clade 1 bacterium</name>
    <dbReference type="NCBI Taxonomy" id="2364210"/>
    <lineage>
        <taxon>Bacteria</taxon>
        <taxon>Bacillati</taxon>
        <taxon>Chloroflexota</taxon>
        <taxon>Candidatus Thermofontia</taxon>
        <taxon>Candidatus Thermofonsia Clade 1</taxon>
    </lineage>
</organism>
<feature type="region of interest" description="Disordered" evidence="4">
    <location>
        <begin position="1"/>
        <end position="29"/>
    </location>
</feature>
<sequence length="1384" mass="152632">MSEPAAAEPISRPPRHQPPVLHGEIDLPPPPAEQPAAPLNVLALMLPSAGLIFIGGMYLIVGGASAAWLALPTFALGALGALTALIGSVASRQQARLARLHTQRDYHRLLDRRLARLQAARDLQLLELARQMPPAAHLLSCAAQPDGQLWCRRPTDSDFAVLRLGRGKVRSAIGLRAPDPDLWGEDARRVQALYFEYGTLPNAPIALNLRTVRAVGIAGAPEARVQFAYALIAQLAALHAPSELSLYVFSSKQNHHAWHWTRWLPHTSSAQRGGFPDQIAFAPEQARQLIAHLARRLEVDAPLPLIVALFDDVNSIREEISYQRVLENPKLHALYLCSRPEDVPSAFSGIVTLNEGKFRLTLSDSALEGEAESLGRAEIEFLARQMAGYRLPQLGEASRLPTQLNALQLYGVERIAQLGIEAHWARPVPADGVLPLPVPIGSASFSAQQMLDLSERAHGPHGMIAGTTGSGKSELLQTLVAALAIEHHPYLLNFLLIDYKGGATFNVFRRLPHTVGLITNLDEREALRALAAIQAENRRRQQFLADQNAEDITEYHRRLRRYGGIFPPDWQPLPHLVIIVDEFAELTSRLPNFLDELVATVRLGRSLGMHLVLATQRPSGHVTAEMRANLNFRICLRVQTPDESQEIIRRPDAAFLPLEMPGRAYFQVGNVLQQFQAARVGVEYRESALEAEAKPVLQLVRFEQATDLLETEAEAESQAPLPTLAEALTDYMAARYADRPLEPVLLESLPPQLSLERVLQAGDCGGWDGTTWRAADADRAWACAPIGLLDDLARRAQPPMIVNFAQNGHFLAIGAPASGKTTLLRTLALALAHLFTPSEAALYIVSFSGKALDSLARLPHVGAVIGGDERERLSRLVRYLLSALESRRYALARLHAADLETYNRRCSPDQSALPALFVLVDNFAELWRTLESDSEEAADWLRLLREGRAVGIHFALTAPSLNLPYSVLNLIEARFALRLPERGDYLQFLGRLPEREGDPRPGSGILAGRPPLHAQIALPSLAEDEDERDRALIATIEAMHTAWSGRPTPEPIRAMPESVPLGLSSALDHLPSRHTTPDSPHLEPLRSWLGIEGDLLQPFALHWRDAPHWLVLGAYGSGKSSLVRALLLSAAARYAPHEVALILVDFSRETLRPLRRLPHVLSYITDAASLTGTLKRLEAELRWRHNALIERSAAEDERDSADAQPFTPIILAIDDYDQLYEALTDDLHAQLEALSAWLRHDGRLGLHVVASGETLTMQRGGDAFLRALRACRSGLVLGETEGVEVLGARLAPMARRVTLPLGRGYWVRRGALRLVQFAHAADPRRLVQDIAARWTDFPPAAWANRPEAPDLPAPRRPSATSFSLDFTFDLEGALEDYKKQQGYI</sequence>
<dbReference type="InterPro" id="IPR003593">
    <property type="entry name" value="AAA+_ATPase"/>
</dbReference>
<evidence type="ECO:0000256" key="3">
    <source>
        <dbReference type="PROSITE-ProRule" id="PRU00289"/>
    </source>
</evidence>
<evidence type="ECO:0000259" key="6">
    <source>
        <dbReference type="PROSITE" id="PS50901"/>
    </source>
</evidence>
<keyword evidence="2 3" id="KW-0067">ATP-binding</keyword>
<dbReference type="Pfam" id="PF01580">
    <property type="entry name" value="FtsK_SpoIIIE"/>
    <property type="match status" value="3"/>
</dbReference>
<keyword evidence="5" id="KW-0472">Membrane</keyword>
<dbReference type="Proteomes" id="UP000228921">
    <property type="component" value="Unassembled WGS sequence"/>
</dbReference>
<evidence type="ECO:0000256" key="4">
    <source>
        <dbReference type="SAM" id="MobiDB-lite"/>
    </source>
</evidence>
<dbReference type="EMBL" id="PGTK01000009">
    <property type="protein sequence ID" value="PJF30496.1"/>
    <property type="molecule type" value="Genomic_DNA"/>
</dbReference>
<dbReference type="InterPro" id="IPR050206">
    <property type="entry name" value="FtsK/SpoIIIE/SftA"/>
</dbReference>
<feature type="domain" description="FtsK" evidence="6">
    <location>
        <begin position="797"/>
        <end position="986"/>
    </location>
</feature>
<accession>A0A2M8NYW7</accession>
<dbReference type="GO" id="GO:0003677">
    <property type="term" value="F:DNA binding"/>
    <property type="evidence" value="ECO:0007669"/>
    <property type="project" value="InterPro"/>
</dbReference>
<dbReference type="SMART" id="SM00382">
    <property type="entry name" value="AAA"/>
    <property type="match status" value="3"/>
</dbReference>
<feature type="binding site" evidence="3">
    <location>
        <begin position="1113"/>
        <end position="1120"/>
    </location>
    <ligand>
        <name>ATP</name>
        <dbReference type="ChEBI" id="CHEBI:30616"/>
    </ligand>
</feature>
<dbReference type="InterPro" id="IPR002543">
    <property type="entry name" value="FtsK_dom"/>
</dbReference>
<dbReference type="PANTHER" id="PTHR22683">
    <property type="entry name" value="SPORULATION PROTEIN RELATED"/>
    <property type="match status" value="1"/>
</dbReference>
<comment type="caution">
    <text evidence="7">The sequence shown here is derived from an EMBL/GenBank/DDBJ whole genome shotgun (WGS) entry which is preliminary data.</text>
</comment>
<feature type="binding site" evidence="3">
    <location>
        <begin position="466"/>
        <end position="473"/>
    </location>
    <ligand>
        <name>ATP</name>
        <dbReference type="ChEBI" id="CHEBI:30616"/>
    </ligand>
</feature>
<feature type="transmembrane region" description="Helical" evidence="5">
    <location>
        <begin position="68"/>
        <end position="90"/>
    </location>
</feature>
<dbReference type="PROSITE" id="PS50901">
    <property type="entry name" value="FTSK"/>
    <property type="match status" value="3"/>
</dbReference>
<keyword evidence="1 3" id="KW-0547">Nucleotide-binding</keyword>
<feature type="domain" description="FtsK" evidence="6">
    <location>
        <begin position="1096"/>
        <end position="1284"/>
    </location>
</feature>
<dbReference type="SUPFAM" id="SSF52540">
    <property type="entry name" value="P-loop containing nucleoside triphosphate hydrolases"/>
    <property type="match status" value="3"/>
</dbReference>
<dbReference type="GO" id="GO:0005524">
    <property type="term" value="F:ATP binding"/>
    <property type="evidence" value="ECO:0007669"/>
    <property type="project" value="UniProtKB-UniRule"/>
</dbReference>
<evidence type="ECO:0000256" key="1">
    <source>
        <dbReference type="ARBA" id="ARBA00022741"/>
    </source>
</evidence>
<dbReference type="InterPro" id="IPR027417">
    <property type="entry name" value="P-loop_NTPase"/>
</dbReference>
<evidence type="ECO:0000256" key="2">
    <source>
        <dbReference type="ARBA" id="ARBA00022840"/>
    </source>
</evidence>
<reference evidence="7 8" key="1">
    <citation type="submission" date="2017-11" db="EMBL/GenBank/DDBJ databases">
        <title>Evolution of Phototrophy in the Chloroflexi Phylum Driven by Horizontal Gene Transfer.</title>
        <authorList>
            <person name="Ward L.M."/>
            <person name="Hemp J."/>
            <person name="Shih P.M."/>
            <person name="Mcglynn S.E."/>
            <person name="Fischer W."/>
        </authorList>
    </citation>
    <scope>NUCLEOTIDE SEQUENCE [LARGE SCALE GENOMIC DNA]</scope>
    <source>
        <strain evidence="7">CP2_2F</strain>
    </source>
</reference>